<comment type="subcellular location">
    <subcellularLocation>
        <location evidence="1 11">Cell outer membrane</location>
        <topology evidence="1 11">Multi-pass membrane protein</topology>
    </subcellularLocation>
</comment>
<dbReference type="SUPFAM" id="SSF56935">
    <property type="entry name" value="Porins"/>
    <property type="match status" value="1"/>
</dbReference>
<evidence type="ECO:0000256" key="10">
    <source>
        <dbReference type="ARBA" id="ARBA00023237"/>
    </source>
</evidence>
<evidence type="ECO:0000256" key="4">
    <source>
        <dbReference type="ARBA" id="ARBA00022496"/>
    </source>
</evidence>
<evidence type="ECO:0000256" key="12">
    <source>
        <dbReference type="PROSITE-ProRule" id="PRU10144"/>
    </source>
</evidence>
<evidence type="ECO:0000256" key="11">
    <source>
        <dbReference type="PROSITE-ProRule" id="PRU01360"/>
    </source>
</evidence>
<evidence type="ECO:0000256" key="9">
    <source>
        <dbReference type="ARBA" id="ARBA00023136"/>
    </source>
</evidence>
<proteinExistence type="inferred from homology"/>
<keyword evidence="3 11" id="KW-1134">Transmembrane beta strand</keyword>
<dbReference type="InterPro" id="IPR036942">
    <property type="entry name" value="Beta-barrel_TonB_sf"/>
</dbReference>
<keyword evidence="5 11" id="KW-0812">Transmembrane</keyword>
<keyword evidence="7" id="KW-0406">Ion transport</keyword>
<reference evidence="14 15" key="1">
    <citation type="submission" date="2016-11" db="EMBL/GenBank/DDBJ databases">
        <title>Trade-off between light-utilization and light-protection in marine flavobacteria.</title>
        <authorList>
            <person name="Kumagai Y."/>
        </authorList>
    </citation>
    <scope>NUCLEOTIDE SEQUENCE [LARGE SCALE GENOMIC DNA]</scope>
    <source>
        <strain evidence="14 15">NBRC 107125</strain>
    </source>
</reference>
<dbReference type="GO" id="GO:0006826">
    <property type="term" value="P:iron ion transport"/>
    <property type="evidence" value="ECO:0007669"/>
    <property type="project" value="UniProtKB-KW"/>
</dbReference>
<keyword evidence="15" id="KW-1185">Reference proteome</keyword>
<name>A0A1X9NH08_9GAMM</name>
<keyword evidence="2 11" id="KW-0813">Transport</keyword>
<dbReference type="PROSITE" id="PS01156">
    <property type="entry name" value="TONB_DEPENDENT_REC_2"/>
    <property type="match status" value="1"/>
</dbReference>
<dbReference type="AlphaFoldDB" id="A0A1X9NH08"/>
<evidence type="ECO:0000256" key="7">
    <source>
        <dbReference type="ARBA" id="ARBA00023065"/>
    </source>
</evidence>
<dbReference type="Proteomes" id="UP000193450">
    <property type="component" value="Chromosome"/>
</dbReference>
<gene>
    <name evidence="14" type="ORF">BST96_13975</name>
</gene>
<evidence type="ECO:0000256" key="3">
    <source>
        <dbReference type="ARBA" id="ARBA00022452"/>
    </source>
</evidence>
<dbReference type="Pfam" id="PF00593">
    <property type="entry name" value="TonB_dep_Rec_b-barrel"/>
    <property type="match status" value="1"/>
</dbReference>
<organism evidence="14 15">
    <name type="scientific">Oceanicoccus sagamiensis</name>
    <dbReference type="NCBI Taxonomy" id="716816"/>
    <lineage>
        <taxon>Bacteria</taxon>
        <taxon>Pseudomonadati</taxon>
        <taxon>Pseudomonadota</taxon>
        <taxon>Gammaproteobacteria</taxon>
        <taxon>Cellvibrionales</taxon>
        <taxon>Spongiibacteraceae</taxon>
        <taxon>Oceanicoccus</taxon>
    </lineage>
</organism>
<evidence type="ECO:0000256" key="8">
    <source>
        <dbReference type="ARBA" id="ARBA00023077"/>
    </source>
</evidence>
<protein>
    <recommendedName>
        <fullName evidence="13">TonB-dependent receptor-like beta-barrel domain-containing protein</fullName>
    </recommendedName>
</protein>
<keyword evidence="6" id="KW-0408">Iron</keyword>
<dbReference type="GO" id="GO:0009279">
    <property type="term" value="C:cell outer membrane"/>
    <property type="evidence" value="ECO:0007669"/>
    <property type="project" value="UniProtKB-SubCell"/>
</dbReference>
<dbReference type="PANTHER" id="PTHR32552:SF81">
    <property type="entry name" value="TONB-DEPENDENT OUTER MEMBRANE RECEPTOR"/>
    <property type="match status" value="1"/>
</dbReference>
<dbReference type="InterPro" id="IPR010917">
    <property type="entry name" value="TonB_rcpt_CS"/>
</dbReference>
<evidence type="ECO:0000259" key="13">
    <source>
        <dbReference type="Pfam" id="PF00593"/>
    </source>
</evidence>
<dbReference type="EMBL" id="CP019343">
    <property type="protein sequence ID" value="ARN75125.1"/>
    <property type="molecule type" value="Genomic_DNA"/>
</dbReference>
<dbReference type="STRING" id="716816.BST96_13975"/>
<accession>A0A1X9NH08</accession>
<comment type="similarity">
    <text evidence="11">Belongs to the TonB-dependent receptor family.</text>
</comment>
<evidence type="ECO:0000313" key="15">
    <source>
        <dbReference type="Proteomes" id="UP000193450"/>
    </source>
</evidence>
<keyword evidence="10 11" id="KW-0998">Cell outer membrane</keyword>
<feature type="short sequence motif" description="TonB C-terminal box" evidence="12">
    <location>
        <begin position="239"/>
        <end position="256"/>
    </location>
</feature>
<dbReference type="InterPro" id="IPR000531">
    <property type="entry name" value="Beta-barrel_TonB"/>
</dbReference>
<evidence type="ECO:0000256" key="5">
    <source>
        <dbReference type="ARBA" id="ARBA00022692"/>
    </source>
</evidence>
<keyword evidence="8" id="KW-0798">TonB box</keyword>
<evidence type="ECO:0000256" key="2">
    <source>
        <dbReference type="ARBA" id="ARBA00022448"/>
    </source>
</evidence>
<evidence type="ECO:0000256" key="6">
    <source>
        <dbReference type="ARBA" id="ARBA00023004"/>
    </source>
</evidence>
<keyword evidence="9 11" id="KW-0472">Membrane</keyword>
<dbReference type="InterPro" id="IPR039426">
    <property type="entry name" value="TonB-dep_rcpt-like"/>
</dbReference>
<evidence type="ECO:0000256" key="1">
    <source>
        <dbReference type="ARBA" id="ARBA00004571"/>
    </source>
</evidence>
<evidence type="ECO:0000313" key="14">
    <source>
        <dbReference type="EMBL" id="ARN75125.1"/>
    </source>
</evidence>
<dbReference type="PROSITE" id="PS52016">
    <property type="entry name" value="TONB_DEPENDENT_REC_3"/>
    <property type="match status" value="1"/>
</dbReference>
<dbReference type="Gene3D" id="2.40.170.20">
    <property type="entry name" value="TonB-dependent receptor, beta-barrel domain"/>
    <property type="match status" value="1"/>
</dbReference>
<keyword evidence="4" id="KW-0410">Iron transport</keyword>
<feature type="domain" description="TonB-dependent receptor-like beta-barrel" evidence="13">
    <location>
        <begin position="2"/>
        <end position="218"/>
    </location>
</feature>
<dbReference type="KEGG" id="osg:BST96_13975"/>
<sequence>MTGSLALNYRLSDDIMAYTSYSRGFKAGGINLFREAVLTDTTHYDPEYADSYEIGLKSQYWQGRASSNIALFYTEFSDLQVNFFDGLNFRTENTGKARTQGVELENTLLFTEQWTMDFAVTYLEATFESLDNPQLDYLLDRDTPRAPDWASVLGINFNQQLSANLKIKARASLSYTGDHYVGADVVGEEKQDEYLISDLSISLQDQADSWAVTLWCKNCDNQDYRTIYFNSAFQEGSNNAYLNAPRQYGATFSMKF</sequence>
<dbReference type="PANTHER" id="PTHR32552">
    <property type="entry name" value="FERRICHROME IRON RECEPTOR-RELATED"/>
    <property type="match status" value="1"/>
</dbReference>